<organism evidence="1 2">
    <name type="scientific">Sorangium cellulosum</name>
    <name type="common">Polyangium cellulosum</name>
    <dbReference type="NCBI Taxonomy" id="56"/>
    <lineage>
        <taxon>Bacteria</taxon>
        <taxon>Pseudomonadati</taxon>
        <taxon>Myxococcota</taxon>
        <taxon>Polyangia</taxon>
        <taxon>Polyangiales</taxon>
        <taxon>Polyangiaceae</taxon>
        <taxon>Sorangium</taxon>
    </lineage>
</organism>
<accession>A0A150PMD9</accession>
<name>A0A150PMD9_SORCE</name>
<dbReference type="PANTHER" id="PTHR35580">
    <property type="entry name" value="CELL SURFACE GLYCOPROTEIN (S-LAYER PROTEIN)-LIKE PROTEIN"/>
    <property type="match status" value="1"/>
</dbReference>
<proteinExistence type="predicted"/>
<evidence type="ECO:0000313" key="2">
    <source>
        <dbReference type="Proteomes" id="UP000075420"/>
    </source>
</evidence>
<sequence>ALCSSAREGAARPPSGLWGQLAGDHIIDIEAHEGGVTALVNGETSFSVARWNESGSLADDFRMETPAQPGDLSGEHLAMAGGLAYVTGTARPLDNMKLGIPLLAAGCELTARASDSPKPSFVAALDERGSCRWAWSVDAESTTTPLGLAATPDRVVFAFSRAGQSVTSSASCILDDVIGAKTSADLVALDTAGACRWRRSLGPTDAVRIAEIVVDPTNMEVVVVGDYEAPDEPLLVQRQPLPISQGSDLFVARFRLLDGDLQDLVPINAPGSQSVARHGAALLPGGDVVIGGTYRGPSFDFDDDCAPLPPAADALENIFIVRASRDGLVWSRGFGDVAEDQLVANVDVDTDGSIYVTGQLEGEMDLGGGMKLAAPAGQISSFLLVLSGKGNVLSASELIGEATVGAWAVAPGPTLRDPLYLAGEIEGDFKLVPSDRPTAQSGEGFIARLAGVP</sequence>
<dbReference type="EMBL" id="JELY01001112">
    <property type="protein sequence ID" value="KYF56864.1"/>
    <property type="molecule type" value="Genomic_DNA"/>
</dbReference>
<dbReference type="PANTHER" id="PTHR35580:SF1">
    <property type="entry name" value="PHYTASE-LIKE DOMAIN-CONTAINING PROTEIN"/>
    <property type="match status" value="1"/>
</dbReference>
<evidence type="ECO:0000313" key="1">
    <source>
        <dbReference type="EMBL" id="KYF56864.1"/>
    </source>
</evidence>
<reference evidence="1 2" key="1">
    <citation type="submission" date="2014-02" db="EMBL/GenBank/DDBJ databases">
        <title>The small core and large imbalanced accessory genome model reveals a collaborative survival strategy of Sorangium cellulosum strains in nature.</title>
        <authorList>
            <person name="Han K."/>
            <person name="Peng R."/>
            <person name="Blom J."/>
            <person name="Li Y.-Z."/>
        </authorList>
    </citation>
    <scope>NUCLEOTIDE SEQUENCE [LARGE SCALE GENOMIC DNA]</scope>
    <source>
        <strain evidence="1 2">So0157-25</strain>
    </source>
</reference>
<evidence type="ECO:0008006" key="3">
    <source>
        <dbReference type="Google" id="ProtNLM"/>
    </source>
</evidence>
<feature type="non-terminal residue" evidence="1">
    <location>
        <position position="1"/>
    </location>
</feature>
<gene>
    <name evidence="1" type="ORF">BE08_24545</name>
</gene>
<dbReference type="InterPro" id="IPR052918">
    <property type="entry name" value="Motility_Chemotaxis_Reg"/>
</dbReference>
<dbReference type="Proteomes" id="UP000075420">
    <property type="component" value="Unassembled WGS sequence"/>
</dbReference>
<comment type="caution">
    <text evidence="1">The sequence shown here is derived from an EMBL/GenBank/DDBJ whole genome shotgun (WGS) entry which is preliminary data.</text>
</comment>
<protein>
    <recommendedName>
        <fullName evidence="3">Cell surface protein</fullName>
    </recommendedName>
</protein>
<dbReference type="AlphaFoldDB" id="A0A150PMD9"/>